<evidence type="ECO:0000256" key="4">
    <source>
        <dbReference type="ARBA" id="ARBA00023136"/>
    </source>
</evidence>
<sequence>MKKLNYNLYILIIIAIIFLQIIYWYFVQSNTYGFLYSLKNSSHNVVSSYDGKLKFISFNEDGFKKSDLRFLKSKGVNIIIGPNFSSSIAIIEKGLEKYGLIALSPSITSNDLLNNKNIFSFVPINKVQVDVIVTFLKEKNIKNVLLVLDPFNKIYSKDFLDILKTFNGKAVYFYSSRLSNIVLDNFDAIVITLSPNLALDFFNILSDFRGIVLLSDSAIDSSLRILPSYNNLYLVDFGFKQVDWSLITINEIINLLSKHKFISSEQFVSYFTSHTVVNNQAFTPEGYLIRDIHIEKFDILRKGFSIEKK</sequence>
<evidence type="ECO:0000256" key="2">
    <source>
        <dbReference type="ARBA" id="ARBA00022692"/>
    </source>
</evidence>
<dbReference type="Proteomes" id="UP000002453">
    <property type="component" value="Chromosome"/>
</dbReference>
<accession>B7IE36</accession>
<gene>
    <name evidence="7" type="ordered locus">THA_1832</name>
</gene>
<dbReference type="Gene3D" id="3.40.50.2300">
    <property type="match status" value="2"/>
</dbReference>
<dbReference type="eggNOG" id="COG0683">
    <property type="taxonomic scope" value="Bacteria"/>
</dbReference>
<feature type="transmembrane region" description="Helical" evidence="5">
    <location>
        <begin position="7"/>
        <end position="26"/>
    </location>
</feature>
<name>B7IE36_THEAB</name>
<dbReference type="STRING" id="484019.THA_1832"/>
<evidence type="ECO:0000256" key="5">
    <source>
        <dbReference type="SAM" id="Phobius"/>
    </source>
</evidence>
<evidence type="ECO:0000313" key="7">
    <source>
        <dbReference type="EMBL" id="ACJ76263.1"/>
    </source>
</evidence>
<keyword evidence="2 5" id="KW-0812">Transmembrane</keyword>
<dbReference type="CDD" id="cd06268">
    <property type="entry name" value="PBP1_ABC_transporter_LIVBP-like"/>
    <property type="match status" value="1"/>
</dbReference>
<keyword evidence="4 5" id="KW-0472">Membrane</keyword>
<evidence type="ECO:0000256" key="3">
    <source>
        <dbReference type="ARBA" id="ARBA00022989"/>
    </source>
</evidence>
<dbReference type="KEGG" id="taf:THA_1832"/>
<dbReference type="SUPFAM" id="SSF53822">
    <property type="entry name" value="Periplasmic binding protein-like I"/>
    <property type="match status" value="1"/>
</dbReference>
<dbReference type="EMBL" id="CP001185">
    <property type="protein sequence ID" value="ACJ76263.1"/>
    <property type="molecule type" value="Genomic_DNA"/>
</dbReference>
<dbReference type="AlphaFoldDB" id="B7IE36"/>
<dbReference type="InterPro" id="IPR001828">
    <property type="entry name" value="ANF_lig-bd_rcpt"/>
</dbReference>
<dbReference type="Pfam" id="PF01094">
    <property type="entry name" value="ANF_receptor"/>
    <property type="match status" value="1"/>
</dbReference>
<evidence type="ECO:0000256" key="1">
    <source>
        <dbReference type="ARBA" id="ARBA00004370"/>
    </source>
</evidence>
<organism evidence="7 8">
    <name type="scientific">Thermosipho africanus (strain TCF52B)</name>
    <dbReference type="NCBI Taxonomy" id="484019"/>
    <lineage>
        <taxon>Bacteria</taxon>
        <taxon>Thermotogati</taxon>
        <taxon>Thermotogota</taxon>
        <taxon>Thermotogae</taxon>
        <taxon>Thermotogales</taxon>
        <taxon>Fervidobacteriaceae</taxon>
        <taxon>Thermosipho</taxon>
    </lineage>
</organism>
<dbReference type="GO" id="GO:0016020">
    <property type="term" value="C:membrane"/>
    <property type="evidence" value="ECO:0007669"/>
    <property type="project" value="UniProtKB-SubCell"/>
</dbReference>
<evidence type="ECO:0000313" key="8">
    <source>
        <dbReference type="Proteomes" id="UP000002453"/>
    </source>
</evidence>
<proteinExistence type="predicted"/>
<comment type="subcellular location">
    <subcellularLocation>
        <location evidence="1">Membrane</location>
    </subcellularLocation>
</comment>
<dbReference type="InterPro" id="IPR028082">
    <property type="entry name" value="Peripla_BP_I"/>
</dbReference>
<reference evidence="7 8" key="1">
    <citation type="journal article" date="2009" name="J. Bacteriol.">
        <title>The genome of Thermosipho africanus TCF52B: lateral genetic connections to the Firmicutes and Archaea.</title>
        <authorList>
            <person name="Nesboe C.L."/>
            <person name="Bapteste E."/>
            <person name="Curtis B."/>
            <person name="Dahle H."/>
            <person name="Lopez P."/>
            <person name="Macleod D."/>
            <person name="Dlutek M."/>
            <person name="Bowman S."/>
            <person name="Zhaxybayeva O."/>
            <person name="Birkeland N.-K."/>
            <person name="Doolittle W.F."/>
        </authorList>
    </citation>
    <scope>NUCLEOTIDE SEQUENCE [LARGE SCALE GENOMIC DNA]</scope>
    <source>
        <strain evidence="7 8">TCF52B</strain>
    </source>
</reference>
<protein>
    <recommendedName>
        <fullName evidence="6">Receptor ligand binding region domain-containing protein</fullName>
    </recommendedName>
</protein>
<dbReference type="RefSeq" id="WP_012580452.1">
    <property type="nucleotide sequence ID" value="NC_011653.1"/>
</dbReference>
<feature type="domain" description="Receptor ligand binding region" evidence="6">
    <location>
        <begin position="69"/>
        <end position="151"/>
    </location>
</feature>
<evidence type="ECO:0000259" key="6">
    <source>
        <dbReference type="Pfam" id="PF01094"/>
    </source>
</evidence>
<dbReference type="HOGENOM" id="CLU_902939_0_0_0"/>
<keyword evidence="8" id="KW-1185">Reference proteome</keyword>
<keyword evidence="3 5" id="KW-1133">Transmembrane helix</keyword>
<dbReference type="OrthoDB" id="46985at2"/>